<name>A0A0C2HMT3_9BACT</name>
<dbReference type="Proteomes" id="UP000035068">
    <property type="component" value="Unassembled WGS sequence"/>
</dbReference>
<comment type="caution">
    <text evidence="1">The sequence shown here is derived from an EMBL/GenBank/DDBJ whole genome shotgun (WGS) entry which is preliminary data.</text>
</comment>
<dbReference type="RefSeq" id="WP_040099788.1">
    <property type="nucleotide sequence ID" value="NZ_JWJD01000004.1"/>
</dbReference>
<organism evidence="1 2">
    <name type="scientific">Geoalkalibacter ferrihydriticus DSM 17813</name>
    <dbReference type="NCBI Taxonomy" id="1121915"/>
    <lineage>
        <taxon>Bacteria</taxon>
        <taxon>Pseudomonadati</taxon>
        <taxon>Thermodesulfobacteriota</taxon>
        <taxon>Desulfuromonadia</taxon>
        <taxon>Desulfuromonadales</taxon>
        <taxon>Geoalkalibacteraceae</taxon>
        <taxon>Geoalkalibacter</taxon>
    </lineage>
</organism>
<reference evidence="1 2" key="1">
    <citation type="submission" date="2014-12" db="EMBL/GenBank/DDBJ databases">
        <title>Genomes of Geoalkalibacter ferrihydriticus and Geoalkalibacter subterraneus, two haloalkaliphilic metal-reducing members of the Geobacteraceae.</title>
        <authorList>
            <person name="Badalamenti J.P."/>
            <person name="Torres C.I."/>
            <person name="Krajmalnik-Brown R."/>
            <person name="Bond D.R."/>
        </authorList>
    </citation>
    <scope>NUCLEOTIDE SEQUENCE [LARGE SCALE GENOMIC DNA]</scope>
    <source>
        <strain evidence="1 2">DSM 17813</strain>
    </source>
</reference>
<keyword evidence="2" id="KW-1185">Reference proteome</keyword>
<evidence type="ECO:0000313" key="1">
    <source>
        <dbReference type="EMBL" id="KIH76255.1"/>
    </source>
</evidence>
<protein>
    <submittedName>
        <fullName evidence="1">Uncharacterized protein</fullName>
    </submittedName>
</protein>
<sequence>MNPQSLLQELAELSRIKGNWYSVASTFEKFKQHYSKAGYAHPHRRIRDACKACGYSLNTVNRMMAVREFFDSVKGSVKDLAGVDPDTLSFPSLEVIKRLHQVNPNEGVKMLAEVAGGKLTYRNLREHYKQVFSKNASAASGQQLAKKERGEFEEAAFRGLLYAQPSMFVDKIKRSIEKVKPMQFPLSVDAIAFGWDPETKKSEDVGFMFFHLRSNENFKQRIEPLLSRLLFNACFFKAIWVIFPSNIGSERIRIFSEILHLLDRHSVGIAILPWEKERGRTEDHILEFVRVPRSGPSPDWRDKLDNFGSLYFPLTQPSLPEDA</sequence>
<dbReference type="EMBL" id="JWJD01000004">
    <property type="protein sequence ID" value="KIH76255.1"/>
    <property type="molecule type" value="Genomic_DNA"/>
</dbReference>
<evidence type="ECO:0000313" key="2">
    <source>
        <dbReference type="Proteomes" id="UP000035068"/>
    </source>
</evidence>
<accession>A0A0C2HMT3</accession>
<proteinExistence type="predicted"/>
<gene>
    <name evidence="1" type="ORF">GFER_11595</name>
</gene>
<dbReference type="AlphaFoldDB" id="A0A0C2HMT3"/>